<sequence length="99" mass="10815">MEFTIGEPAARHGPAAHVLRHWAAMGLLGPARRVNGRRRYGPERSARVALIVRAKQTGASLEQIRDPVTEPDGTPRRPAPGRRAGPRRGRRGATGRPGW</sequence>
<feature type="region of interest" description="Disordered" evidence="2">
    <location>
        <begin position="57"/>
        <end position="99"/>
    </location>
</feature>
<gene>
    <name evidence="4" type="ORF">GCM10010517_29670</name>
</gene>
<dbReference type="Proteomes" id="UP001500831">
    <property type="component" value="Unassembled WGS sequence"/>
</dbReference>
<dbReference type="EMBL" id="BAAAVI010000018">
    <property type="protein sequence ID" value="GAA2869619.1"/>
    <property type="molecule type" value="Genomic_DNA"/>
</dbReference>
<evidence type="ECO:0000256" key="1">
    <source>
        <dbReference type="ARBA" id="ARBA00023125"/>
    </source>
</evidence>
<dbReference type="InterPro" id="IPR047057">
    <property type="entry name" value="MerR_fam"/>
</dbReference>
<organism evidence="4 5">
    <name type="scientific">Streptosporangium fragile</name>
    <dbReference type="NCBI Taxonomy" id="46186"/>
    <lineage>
        <taxon>Bacteria</taxon>
        <taxon>Bacillati</taxon>
        <taxon>Actinomycetota</taxon>
        <taxon>Actinomycetes</taxon>
        <taxon>Streptosporangiales</taxon>
        <taxon>Streptosporangiaceae</taxon>
        <taxon>Streptosporangium</taxon>
    </lineage>
</organism>
<dbReference type="InterPro" id="IPR009061">
    <property type="entry name" value="DNA-bd_dom_put_sf"/>
</dbReference>
<proteinExistence type="predicted"/>
<comment type="caution">
    <text evidence="4">The sequence shown here is derived from an EMBL/GenBank/DDBJ whole genome shotgun (WGS) entry which is preliminary data.</text>
</comment>
<dbReference type="PROSITE" id="PS50937">
    <property type="entry name" value="HTH_MERR_2"/>
    <property type="match status" value="1"/>
</dbReference>
<evidence type="ECO:0000256" key="2">
    <source>
        <dbReference type="SAM" id="MobiDB-lite"/>
    </source>
</evidence>
<dbReference type="SUPFAM" id="SSF46955">
    <property type="entry name" value="Putative DNA-binding domain"/>
    <property type="match status" value="1"/>
</dbReference>
<evidence type="ECO:0000259" key="3">
    <source>
        <dbReference type="PROSITE" id="PS50937"/>
    </source>
</evidence>
<dbReference type="Gene3D" id="1.10.1660.10">
    <property type="match status" value="1"/>
</dbReference>
<accession>A0ABN3VX48</accession>
<dbReference type="PANTHER" id="PTHR30204">
    <property type="entry name" value="REDOX-CYCLING DRUG-SENSING TRANSCRIPTIONAL ACTIVATOR SOXR"/>
    <property type="match status" value="1"/>
</dbReference>
<dbReference type="Pfam" id="PF13411">
    <property type="entry name" value="MerR_1"/>
    <property type="match status" value="1"/>
</dbReference>
<keyword evidence="5" id="KW-1185">Reference proteome</keyword>
<reference evidence="4 5" key="1">
    <citation type="journal article" date="2019" name="Int. J. Syst. Evol. Microbiol.">
        <title>The Global Catalogue of Microorganisms (GCM) 10K type strain sequencing project: providing services to taxonomists for standard genome sequencing and annotation.</title>
        <authorList>
            <consortium name="The Broad Institute Genomics Platform"/>
            <consortium name="The Broad Institute Genome Sequencing Center for Infectious Disease"/>
            <person name="Wu L."/>
            <person name="Ma J."/>
        </authorList>
    </citation>
    <scope>NUCLEOTIDE SEQUENCE [LARGE SCALE GENOMIC DNA]</scope>
    <source>
        <strain evidence="4 5">JCM 6242</strain>
    </source>
</reference>
<keyword evidence="1" id="KW-0238">DNA-binding</keyword>
<name>A0ABN3VX48_9ACTN</name>
<dbReference type="SMART" id="SM00422">
    <property type="entry name" value="HTH_MERR"/>
    <property type="match status" value="1"/>
</dbReference>
<evidence type="ECO:0000313" key="4">
    <source>
        <dbReference type="EMBL" id="GAA2869619.1"/>
    </source>
</evidence>
<dbReference type="InterPro" id="IPR000551">
    <property type="entry name" value="MerR-type_HTH_dom"/>
</dbReference>
<dbReference type="PANTHER" id="PTHR30204:SF93">
    <property type="entry name" value="HTH MERR-TYPE DOMAIN-CONTAINING PROTEIN"/>
    <property type="match status" value="1"/>
</dbReference>
<feature type="domain" description="HTH merR-type" evidence="3">
    <location>
        <begin position="1"/>
        <end position="70"/>
    </location>
</feature>
<feature type="compositionally biased region" description="Basic residues" evidence="2">
    <location>
        <begin position="84"/>
        <end position="93"/>
    </location>
</feature>
<dbReference type="CDD" id="cd00592">
    <property type="entry name" value="HTH_MerR-like"/>
    <property type="match status" value="1"/>
</dbReference>
<protein>
    <recommendedName>
        <fullName evidence="3">HTH merR-type domain-containing protein</fullName>
    </recommendedName>
</protein>
<evidence type="ECO:0000313" key="5">
    <source>
        <dbReference type="Proteomes" id="UP001500831"/>
    </source>
</evidence>